<dbReference type="Pfam" id="PF03478">
    <property type="entry name" value="Beta-prop_KIB1-4"/>
    <property type="match status" value="1"/>
</dbReference>
<evidence type="ECO:0000259" key="1">
    <source>
        <dbReference type="Pfam" id="PF03478"/>
    </source>
</evidence>
<gene>
    <name evidence="3" type="primary">LOC110787637</name>
</gene>
<dbReference type="InterPro" id="IPR005174">
    <property type="entry name" value="KIB1-4_b-propeller"/>
</dbReference>
<dbReference type="PANTHER" id="PTHR44259:SF107">
    <property type="entry name" value="F-BOX PROTEIN SKIP23-LIKE"/>
    <property type="match status" value="1"/>
</dbReference>
<feature type="domain" description="KIB1-4 beta-propeller" evidence="1">
    <location>
        <begin position="37"/>
        <end position="330"/>
    </location>
</feature>
<evidence type="ECO:0000313" key="3">
    <source>
        <dbReference type="RefSeq" id="XP_056688752.1"/>
    </source>
</evidence>
<keyword evidence="2" id="KW-1185">Reference proteome</keyword>
<dbReference type="Proteomes" id="UP000813463">
    <property type="component" value="Chromosome 6"/>
</dbReference>
<sequence length="362" mass="41640">MANWSEIPRELVRKVASEHAETMEDFEEIGKLTHRRFYSLSKHMFQKINLPQHDDDDDDDDDHVRYFSSKGWLISVSMKNRNITLLDPASGKVIKLPTVPLNMLRCGGDWYDDSYLGYFSKFILSERPSSCDGDFTVAMMFDGTQQLVFWRPGEQKWTKPVVDFDINWVLDTCFFNGEFYAIDHLGKVMAFGSEISNRQPRIVVDLIDKGVLFEQTDGKFYLVEVESKLLVLHRHHLLLEDDEINPENTNEVCWTICFEVVELNVDDGKVKSVEGVGNRAIFIGLNSTFSVEASSGKRGCKPNCIYFTDDNCEHYHTEILGGESDMGIYSLDKGKLIERFYEGPSQFCFTTPPIWVERRGNI</sequence>
<organism evidence="2 3">
    <name type="scientific">Spinacia oleracea</name>
    <name type="common">Spinach</name>
    <dbReference type="NCBI Taxonomy" id="3562"/>
    <lineage>
        <taxon>Eukaryota</taxon>
        <taxon>Viridiplantae</taxon>
        <taxon>Streptophyta</taxon>
        <taxon>Embryophyta</taxon>
        <taxon>Tracheophyta</taxon>
        <taxon>Spermatophyta</taxon>
        <taxon>Magnoliopsida</taxon>
        <taxon>eudicotyledons</taxon>
        <taxon>Gunneridae</taxon>
        <taxon>Pentapetalae</taxon>
        <taxon>Caryophyllales</taxon>
        <taxon>Chenopodiaceae</taxon>
        <taxon>Chenopodioideae</taxon>
        <taxon>Anserineae</taxon>
        <taxon>Spinacia</taxon>
    </lineage>
</organism>
<reference evidence="3" key="2">
    <citation type="submission" date="2025-08" db="UniProtKB">
        <authorList>
            <consortium name="RefSeq"/>
        </authorList>
    </citation>
    <scope>IDENTIFICATION</scope>
    <source>
        <tissue evidence="3">Leaf</tissue>
    </source>
</reference>
<proteinExistence type="predicted"/>
<dbReference type="GeneID" id="110787637"/>
<dbReference type="InterPro" id="IPR050942">
    <property type="entry name" value="F-box_BR-signaling"/>
</dbReference>
<name>A0ABM3QZF0_SPIOL</name>
<accession>A0ABM3QZF0</accession>
<dbReference type="PANTHER" id="PTHR44259">
    <property type="entry name" value="OS07G0183000 PROTEIN-RELATED"/>
    <property type="match status" value="1"/>
</dbReference>
<dbReference type="SUPFAM" id="SSF50969">
    <property type="entry name" value="YVTN repeat-like/Quinoprotein amine dehydrogenase"/>
    <property type="match status" value="1"/>
</dbReference>
<dbReference type="RefSeq" id="XP_056688752.1">
    <property type="nucleotide sequence ID" value="XM_056832774.1"/>
</dbReference>
<dbReference type="InterPro" id="IPR011044">
    <property type="entry name" value="Quino_amine_DH_bsu"/>
</dbReference>
<reference evidence="2" key="1">
    <citation type="journal article" date="2021" name="Nat. Commun.">
        <title>Genomic analyses provide insights into spinach domestication and the genetic basis of agronomic traits.</title>
        <authorList>
            <person name="Cai X."/>
            <person name="Sun X."/>
            <person name="Xu C."/>
            <person name="Sun H."/>
            <person name="Wang X."/>
            <person name="Ge C."/>
            <person name="Zhang Z."/>
            <person name="Wang Q."/>
            <person name="Fei Z."/>
            <person name="Jiao C."/>
            <person name="Wang Q."/>
        </authorList>
    </citation>
    <scope>NUCLEOTIDE SEQUENCE [LARGE SCALE GENOMIC DNA]</scope>
    <source>
        <strain evidence="2">cv. Varoflay</strain>
    </source>
</reference>
<evidence type="ECO:0000313" key="2">
    <source>
        <dbReference type="Proteomes" id="UP000813463"/>
    </source>
</evidence>
<protein>
    <recommendedName>
        <fullName evidence="1">KIB1-4 beta-propeller domain-containing protein</fullName>
    </recommendedName>
</protein>